<comment type="subcellular location">
    <subcellularLocation>
        <location evidence="1">Cell inner membrane</location>
        <topology evidence="1">Multi-pass membrane protein</topology>
    </subcellularLocation>
    <subcellularLocation>
        <location evidence="2">Cytoplasm</location>
    </subcellularLocation>
</comment>
<evidence type="ECO:0000256" key="4">
    <source>
        <dbReference type="ARBA" id="ARBA00022448"/>
    </source>
</evidence>
<evidence type="ECO:0000256" key="3">
    <source>
        <dbReference type="ARBA" id="ARBA00011798"/>
    </source>
</evidence>
<evidence type="ECO:0000256" key="1">
    <source>
        <dbReference type="ARBA" id="ARBA00004429"/>
    </source>
</evidence>
<keyword evidence="8" id="KW-0808">Transferase</keyword>
<name>A0AAX3W327_MAMLE</name>
<keyword evidence="4" id="KW-0813">Transport</keyword>
<feature type="transmembrane region" description="Helical" evidence="15">
    <location>
        <begin position="338"/>
        <end position="361"/>
    </location>
</feature>
<feature type="domain" description="PTS EIIC type-2" evidence="18">
    <location>
        <begin position="127"/>
        <end position="471"/>
    </location>
</feature>
<dbReference type="InterPro" id="IPR002178">
    <property type="entry name" value="PTS_EIIA_type-2_dom"/>
</dbReference>
<comment type="subunit">
    <text evidence="3">Homodimer or homotrimer. Seems to be a monomer when not phosphorylated.</text>
</comment>
<keyword evidence="9" id="KW-0598">Phosphotransferase system</keyword>
<evidence type="ECO:0000313" key="19">
    <source>
        <dbReference type="EMBL" id="WHI59787.1"/>
    </source>
</evidence>
<evidence type="ECO:0000256" key="14">
    <source>
        <dbReference type="SAM" id="MobiDB-lite"/>
    </source>
</evidence>
<dbReference type="Proteomes" id="UP001223261">
    <property type="component" value="Chromosome"/>
</dbReference>
<dbReference type="GO" id="GO:0005886">
    <property type="term" value="C:plasma membrane"/>
    <property type="evidence" value="ECO:0007669"/>
    <property type="project" value="UniProtKB-SubCell"/>
</dbReference>
<feature type="region of interest" description="Disordered" evidence="14">
    <location>
        <begin position="472"/>
        <end position="502"/>
    </location>
</feature>
<dbReference type="CDD" id="cd05569">
    <property type="entry name" value="PTS_IIB_fructose"/>
    <property type="match status" value="1"/>
</dbReference>
<dbReference type="EMBL" id="CP118848">
    <property type="protein sequence ID" value="WHI59787.1"/>
    <property type="molecule type" value="Genomic_DNA"/>
</dbReference>
<evidence type="ECO:0000256" key="12">
    <source>
        <dbReference type="ARBA" id="ARBA00022989"/>
    </source>
</evidence>
<keyword evidence="5" id="KW-1003">Cell membrane</keyword>
<evidence type="ECO:0000259" key="16">
    <source>
        <dbReference type="PROSITE" id="PS51094"/>
    </source>
</evidence>
<feature type="transmembrane region" description="Helical" evidence="15">
    <location>
        <begin position="299"/>
        <end position="318"/>
    </location>
</feature>
<evidence type="ECO:0000259" key="17">
    <source>
        <dbReference type="PROSITE" id="PS51099"/>
    </source>
</evidence>
<keyword evidence="6" id="KW-0597">Phosphoprotein</keyword>
<feature type="domain" description="PTS EIIB type-2" evidence="17">
    <location>
        <begin position="1"/>
        <end position="98"/>
    </location>
</feature>
<feature type="transmembrane region" description="Helical" evidence="15">
    <location>
        <begin position="178"/>
        <end position="199"/>
    </location>
</feature>
<dbReference type="GO" id="GO:0090563">
    <property type="term" value="F:protein-phosphocysteine-sugar phosphotransferase activity"/>
    <property type="evidence" value="ECO:0007669"/>
    <property type="project" value="TreeGrafter"/>
</dbReference>
<accession>A0AAX3W327</accession>
<feature type="transmembrane region" description="Helical" evidence="15">
    <location>
        <begin position="400"/>
        <end position="420"/>
    </location>
</feature>
<dbReference type="GO" id="GO:0005351">
    <property type="term" value="F:carbohydrate:proton symporter activity"/>
    <property type="evidence" value="ECO:0007669"/>
    <property type="project" value="InterPro"/>
</dbReference>
<dbReference type="PROSITE" id="PS51104">
    <property type="entry name" value="PTS_EIIC_TYPE_2"/>
    <property type="match status" value="1"/>
</dbReference>
<evidence type="ECO:0000256" key="2">
    <source>
        <dbReference type="ARBA" id="ARBA00004496"/>
    </source>
</evidence>
<feature type="transmembrane region" description="Helical" evidence="15">
    <location>
        <begin position="131"/>
        <end position="155"/>
    </location>
</feature>
<dbReference type="InterPro" id="IPR013011">
    <property type="entry name" value="PTS_EIIB_2"/>
</dbReference>
<dbReference type="AlphaFoldDB" id="A0AAX3W327"/>
<protein>
    <submittedName>
        <fullName evidence="19">PTS fructose transporter subunit IIABC</fullName>
    </submittedName>
</protein>
<dbReference type="InterPro" id="IPR006327">
    <property type="entry name" value="PTS_IIC_fruc"/>
</dbReference>
<dbReference type="FunFam" id="3.40.930.10:FF:000009">
    <property type="entry name" value="PTS system, fructose specific IIABC component"/>
    <property type="match status" value="1"/>
</dbReference>
<dbReference type="InterPro" id="IPR003352">
    <property type="entry name" value="PTS_EIIC"/>
</dbReference>
<dbReference type="PANTHER" id="PTHR30505:SF0">
    <property type="entry name" value="FRUCTOSE-LIKE PTS SYSTEM EIIBC COMPONENT-RELATED"/>
    <property type="match status" value="1"/>
</dbReference>
<keyword evidence="13 15" id="KW-0472">Membrane</keyword>
<proteinExistence type="predicted"/>
<feature type="transmembrane region" description="Helical" evidence="15">
    <location>
        <begin position="220"/>
        <end position="241"/>
    </location>
</feature>
<dbReference type="NCBIfam" id="TIGR00829">
    <property type="entry name" value="FRU"/>
    <property type="match status" value="1"/>
</dbReference>
<dbReference type="InterPro" id="IPR036095">
    <property type="entry name" value="PTS_EIIB-like_sf"/>
</dbReference>
<feature type="domain" description="PTS EIIA type-2" evidence="16">
    <location>
        <begin position="505"/>
        <end position="649"/>
    </location>
</feature>
<dbReference type="SUPFAM" id="SSF55804">
    <property type="entry name" value="Phoshotransferase/anion transport protein"/>
    <property type="match status" value="1"/>
</dbReference>
<feature type="transmembrane region" description="Helical" evidence="15">
    <location>
        <begin position="440"/>
        <end position="461"/>
    </location>
</feature>
<dbReference type="PROSITE" id="PS51094">
    <property type="entry name" value="PTS_EIIA_TYPE_2"/>
    <property type="match status" value="1"/>
</dbReference>
<dbReference type="GO" id="GO:0005737">
    <property type="term" value="C:cytoplasm"/>
    <property type="evidence" value="ECO:0007669"/>
    <property type="project" value="UniProtKB-SubCell"/>
</dbReference>
<dbReference type="Gene3D" id="3.40.930.10">
    <property type="entry name" value="Mannitol-specific EII, Chain A"/>
    <property type="match status" value="1"/>
</dbReference>
<organism evidence="19 20">
    <name type="scientific">Mammaliicoccus lentus</name>
    <name type="common">Staphylococcus lentus</name>
    <dbReference type="NCBI Taxonomy" id="42858"/>
    <lineage>
        <taxon>Bacteria</taxon>
        <taxon>Bacillati</taxon>
        <taxon>Bacillota</taxon>
        <taxon>Bacilli</taxon>
        <taxon>Bacillales</taxon>
        <taxon>Staphylococcaceae</taxon>
        <taxon>Mammaliicoccus</taxon>
    </lineage>
</organism>
<dbReference type="FunFam" id="3.40.50.2300:FF:000014">
    <property type="entry name" value="PTS system fructose-like transporter subunit IIB"/>
    <property type="match status" value="1"/>
</dbReference>
<dbReference type="InterPro" id="IPR050864">
    <property type="entry name" value="Bacterial_PTS_Sugar_Transport"/>
</dbReference>
<dbReference type="InterPro" id="IPR003501">
    <property type="entry name" value="PTS_EIIB_2/3"/>
</dbReference>
<keyword evidence="11" id="KW-0418">Kinase</keyword>
<feature type="compositionally biased region" description="Polar residues" evidence="14">
    <location>
        <begin position="477"/>
        <end position="494"/>
    </location>
</feature>
<dbReference type="InterPro" id="IPR004715">
    <property type="entry name" value="PTS_IIA_fruc"/>
</dbReference>
<dbReference type="SUPFAM" id="SSF52794">
    <property type="entry name" value="PTS system IIB component-like"/>
    <property type="match status" value="1"/>
</dbReference>
<dbReference type="Pfam" id="PF02378">
    <property type="entry name" value="PTS_EIIC"/>
    <property type="match status" value="1"/>
</dbReference>
<sequence length="649" mass="69231">MKILAITSCPNGIAHTYMAQEKLEQAAKDMGVDIKVETQGGVGAENVLTAKEIKEADGIIIAADRQVDLSRFDGKLLINENVREGIHNPQGLIQRIIDKDAHVHHVNRDEHEEYDEDDNNKSGLQMVYQHLMNGVSFMVPFIVVGGLLIAISLTIGGETTPGGLKIPDGSFWKSVEDIGTLSFSFMVPILAGYIAYSIADKPGLVPGMIGGAIAADGSFYGSEAGAGFIGGIIAGFIAGYIAKWIKNIKVPKAMAPIMPIIIIPIISSFIVGLIFIFLIGAPIASIFEGLTSWLKGMQGANIVLLALIIGAMIAFDMGGPVNKVAFLFGSALIAEGNYAVMGMVAVAVCTPPIGLGLATFVNRRKFNKSEIEMGKASFTMGLFGITEGAIPFAAQDPLRIIPSNMIGAMVAAAIAAIGGVGDKVAHGGPIVAVLGGIEQILWFFIAVIVGSLVTMTAALMLKKPDNLATETAGVADTSGSTNEFSQEQNTTHTNESTEDSNDEMNVFDKNIISLSDESMTRDQVIENLITQLKSHDYIDDEQSLLSAVLERESQSTTAIGMNVAIPHGKSSAVKQPVVAVLNNKHGVDWESLDGTLPKLVFLIAVPSDSDDTHLKLLQRLSRALMNDDIRNSLIEAKDNQEIYNILQEI</sequence>
<dbReference type="InterPro" id="IPR013014">
    <property type="entry name" value="PTS_EIIC_2"/>
</dbReference>
<evidence type="ECO:0000256" key="9">
    <source>
        <dbReference type="ARBA" id="ARBA00022683"/>
    </source>
</evidence>
<feature type="transmembrane region" description="Helical" evidence="15">
    <location>
        <begin position="261"/>
        <end position="287"/>
    </location>
</feature>
<evidence type="ECO:0000313" key="20">
    <source>
        <dbReference type="Proteomes" id="UP001223261"/>
    </source>
</evidence>
<evidence type="ECO:0000256" key="5">
    <source>
        <dbReference type="ARBA" id="ARBA00022475"/>
    </source>
</evidence>
<evidence type="ECO:0000256" key="8">
    <source>
        <dbReference type="ARBA" id="ARBA00022679"/>
    </source>
</evidence>
<evidence type="ECO:0000256" key="6">
    <source>
        <dbReference type="ARBA" id="ARBA00022553"/>
    </source>
</evidence>
<evidence type="ECO:0000256" key="10">
    <source>
        <dbReference type="ARBA" id="ARBA00022692"/>
    </source>
</evidence>
<evidence type="ECO:0000256" key="7">
    <source>
        <dbReference type="ARBA" id="ARBA00022597"/>
    </source>
</evidence>
<gene>
    <name evidence="19" type="ORF">PYH69_13895</name>
</gene>
<dbReference type="Pfam" id="PF02302">
    <property type="entry name" value="PTS_IIB"/>
    <property type="match status" value="1"/>
</dbReference>
<dbReference type="PROSITE" id="PS00372">
    <property type="entry name" value="PTS_EIIA_TYPE_2_HIS"/>
    <property type="match status" value="1"/>
</dbReference>
<dbReference type="InterPro" id="IPR016152">
    <property type="entry name" value="PTrfase/Anion_transptr"/>
</dbReference>
<keyword evidence="7" id="KW-0762">Sugar transport</keyword>
<dbReference type="Gene3D" id="3.40.50.2300">
    <property type="match status" value="1"/>
</dbReference>
<dbReference type="PROSITE" id="PS51099">
    <property type="entry name" value="PTS_EIIB_TYPE_2"/>
    <property type="match status" value="1"/>
</dbReference>
<evidence type="ECO:0000256" key="13">
    <source>
        <dbReference type="ARBA" id="ARBA00023136"/>
    </source>
</evidence>
<evidence type="ECO:0000256" key="15">
    <source>
        <dbReference type="SAM" id="Phobius"/>
    </source>
</evidence>
<dbReference type="InterPro" id="IPR003353">
    <property type="entry name" value="PTS_IIB_fruc"/>
</dbReference>
<keyword evidence="12 15" id="KW-1133">Transmembrane helix</keyword>
<reference evidence="19" key="1">
    <citation type="journal article" date="2023" name="Antibiotics">
        <title>Prevalence and Molecular Characterization of Methicillin-Resistant Staphylococci (MRS) and Mammaliicocci (MRM) in Dromedary Camels from Algeria: First Detection of SCCmec-mecC Hybrid in Methicillin-Resistant Mammaliicoccus lentus.</title>
        <authorList>
            <person name="Belhout C."/>
            <person name="Boyen F."/>
            <person name="Vereecke N."/>
            <person name="Theuns S."/>
            <person name="Taibi N."/>
            <person name="Stegger M."/>
            <person name="de la Fe-Rodriguez P.Y."/>
            <person name="Bouayad L."/>
            <person name="Elgroud R."/>
            <person name="Butaye P."/>
        </authorList>
    </citation>
    <scope>NUCLEOTIDE SEQUENCE</scope>
    <source>
        <strain evidence="19">7048</strain>
    </source>
</reference>
<dbReference type="NCBIfam" id="TIGR01427">
    <property type="entry name" value="PTS_IIC_fructo"/>
    <property type="match status" value="1"/>
</dbReference>
<dbReference type="RefSeq" id="WP_135032007.1">
    <property type="nucleotide sequence ID" value="NZ_CP075503.1"/>
</dbReference>
<dbReference type="Pfam" id="PF00359">
    <property type="entry name" value="PTS_EIIA_2"/>
    <property type="match status" value="1"/>
</dbReference>
<dbReference type="NCBIfam" id="TIGR00848">
    <property type="entry name" value="fruA"/>
    <property type="match status" value="1"/>
</dbReference>
<dbReference type="GO" id="GO:0022877">
    <property type="term" value="F:protein-N(PI)-phosphohistidine-fructose phosphotransferase system transporter activity"/>
    <property type="evidence" value="ECO:0007669"/>
    <property type="project" value="InterPro"/>
</dbReference>
<dbReference type="PANTHER" id="PTHR30505">
    <property type="entry name" value="FRUCTOSE-LIKE PERMEASE"/>
    <property type="match status" value="1"/>
</dbReference>
<dbReference type="GO" id="GO:0016301">
    <property type="term" value="F:kinase activity"/>
    <property type="evidence" value="ECO:0007669"/>
    <property type="project" value="UniProtKB-KW"/>
</dbReference>
<evidence type="ECO:0000259" key="18">
    <source>
        <dbReference type="PROSITE" id="PS51104"/>
    </source>
</evidence>
<dbReference type="GO" id="GO:0009401">
    <property type="term" value="P:phosphoenolpyruvate-dependent sugar phosphotransferase system"/>
    <property type="evidence" value="ECO:0007669"/>
    <property type="project" value="UniProtKB-KW"/>
</dbReference>
<dbReference type="CDD" id="cd00211">
    <property type="entry name" value="PTS_IIA_fru"/>
    <property type="match status" value="1"/>
</dbReference>
<evidence type="ECO:0000256" key="11">
    <source>
        <dbReference type="ARBA" id="ARBA00022777"/>
    </source>
</evidence>
<keyword evidence="10 15" id="KW-0812">Transmembrane</keyword>